<dbReference type="Proteomes" id="UP000745764">
    <property type="component" value="Unassembled WGS sequence"/>
</dbReference>
<name>A0A9N8KMY7_9PEZI</name>
<reference evidence="1" key="1">
    <citation type="submission" date="2020-06" db="EMBL/GenBank/DDBJ databases">
        <authorList>
            <person name="Onetto C."/>
        </authorList>
    </citation>
    <scope>NUCLEOTIDE SEQUENCE</scope>
</reference>
<evidence type="ECO:0000313" key="1">
    <source>
        <dbReference type="EMBL" id="CAD0115049.1"/>
    </source>
</evidence>
<accession>A0A9N8KMY7</accession>
<sequence>MESNKWGDGKYCENGLKFYCCEIDQAKSIDCYWNDGLSCKNDDVDMTYDYEGFVFGRVFCCSPTEAKRWNNCAWHGKEGNCFDNHCDTISQVQLAESKSGEGKTCGVHLERQRVYCCDPADGQSLFLPVPLDYLFPDAPDEDTADAEYKLKVDPTWGGEVKASDDEPNDAAFGFFVLASPEEIQTSLDKRDGSHWELFDCFDDVSEGTHTIRMICSDTSENSNCNKIHLGKGVPGTIIEMPDKCGPGKYAVANGIQVSSNQTLPDHLNKRSFPEDAVVHDLTFNYDFTLVPRDFGDTQMRLDFSNEKGYWDSVVDKAGNSKRKRSLEDHKGNHRRWLEEEWRDDYHMGARESSDLHKRWFGEDVLDWLKGLLNVASSGGLEIQHTVDQTITAILINEQYGPCNFKGVEVQANLKAEARANVKVSTSFGLTIVSTLTIPPDLSSSHLYFKNNGEVSATFTVDALTSATFDTKDVELFGLDQFPGAIFNVPGIMTVGPNFRLFGSVDASVEVAGHLQADVALGSWDIQQTYPAANKDFEPQGLSTPNIDGTQADLNDMTFDYSVTANGSLSVHLKPTFTFGIEFNPSWKVDSCKVDLVADGFITFSAGATTQSGSCPFTYGIEAGAELYAKVAAPKIYGWDLGTDHFSIQRTEPIPIVQGDSCAKSEKHKRNVLPLGADHLATAIGAPAIHSFEKRNDVIGPLVRLKSGLSCPGEETNNGTYGCPLCGDDESVESTDLTRRADGGATCAYEPVAPGLEACVGNFESVSKRWMSGDVILDKRVKRAAKPLAWQYPPGTRAVDVIINYYPSCSADGLPSNIGRWYDYKDISENGVCTAEVAKKNKDAGKNTVDGRPIGEFASTQIHRPVYLMMLTNNSGAYL</sequence>
<dbReference type="OrthoDB" id="73875at2759"/>
<protein>
    <submittedName>
        <fullName evidence="1">Uncharacterized protein</fullName>
    </submittedName>
</protein>
<organism evidence="1 2">
    <name type="scientific">Aureobasidium uvarum</name>
    <dbReference type="NCBI Taxonomy" id="2773716"/>
    <lineage>
        <taxon>Eukaryota</taxon>
        <taxon>Fungi</taxon>
        <taxon>Dikarya</taxon>
        <taxon>Ascomycota</taxon>
        <taxon>Pezizomycotina</taxon>
        <taxon>Dothideomycetes</taxon>
        <taxon>Dothideomycetidae</taxon>
        <taxon>Dothideales</taxon>
        <taxon>Saccotheciaceae</taxon>
        <taxon>Aureobasidium</taxon>
    </lineage>
</organism>
<keyword evidence="2" id="KW-1185">Reference proteome</keyword>
<comment type="caution">
    <text evidence="1">The sequence shown here is derived from an EMBL/GenBank/DDBJ whole genome shotgun (WGS) entry which is preliminary data.</text>
</comment>
<gene>
    <name evidence="1" type="ORF">AWRI4620_LOCUS9304</name>
</gene>
<dbReference type="AlphaFoldDB" id="A0A9N8KMY7"/>
<proteinExistence type="predicted"/>
<dbReference type="EMBL" id="CAINUL010000019">
    <property type="protein sequence ID" value="CAD0115049.1"/>
    <property type="molecule type" value="Genomic_DNA"/>
</dbReference>
<evidence type="ECO:0000313" key="2">
    <source>
        <dbReference type="Proteomes" id="UP000745764"/>
    </source>
</evidence>